<dbReference type="InterPro" id="IPR001648">
    <property type="entry name" value="Ribosomal_bS18"/>
</dbReference>
<dbReference type="AlphaFoldDB" id="A0A368H2M0"/>
<dbReference type="GO" id="GO:0003735">
    <property type="term" value="F:structural constituent of ribosome"/>
    <property type="evidence" value="ECO:0007669"/>
    <property type="project" value="InterPro"/>
</dbReference>
<dbReference type="InterPro" id="IPR045330">
    <property type="entry name" value="TRM3/TARBP1"/>
</dbReference>
<dbReference type="GO" id="GO:0005840">
    <property type="term" value="C:ribosome"/>
    <property type="evidence" value="ECO:0007669"/>
    <property type="project" value="UniProtKB-KW"/>
</dbReference>
<name>A0A368H2M0_ANCCA</name>
<dbReference type="Gene3D" id="4.10.640.10">
    <property type="entry name" value="Ribosomal protein S18"/>
    <property type="match status" value="1"/>
</dbReference>
<dbReference type="EMBL" id="JOJR01000019">
    <property type="protein sequence ID" value="RCN50863.1"/>
    <property type="molecule type" value="Genomic_DNA"/>
</dbReference>
<dbReference type="Pfam" id="PF01084">
    <property type="entry name" value="Ribosomal_S18"/>
    <property type="match status" value="1"/>
</dbReference>
<keyword evidence="2" id="KW-0687">Ribonucleoprotein</keyword>
<dbReference type="GO" id="GO:0006412">
    <property type="term" value="P:translation"/>
    <property type="evidence" value="ECO:0007669"/>
    <property type="project" value="InterPro"/>
</dbReference>
<comment type="caution">
    <text evidence="3">The sequence shown here is derived from an EMBL/GenBank/DDBJ whole genome shotgun (WGS) entry which is preliminary data.</text>
</comment>
<accession>A0A368H2M0</accession>
<dbReference type="InterPro" id="IPR036870">
    <property type="entry name" value="Ribosomal_bS18_sf"/>
</dbReference>
<evidence type="ECO:0000313" key="4">
    <source>
        <dbReference type="Proteomes" id="UP000252519"/>
    </source>
</evidence>
<dbReference type="GO" id="GO:0016423">
    <property type="term" value="F:tRNA (guanine) methyltransferase activity"/>
    <property type="evidence" value="ECO:0007669"/>
    <property type="project" value="TreeGrafter"/>
</dbReference>
<organism evidence="3 4">
    <name type="scientific">Ancylostoma caninum</name>
    <name type="common">Dog hookworm</name>
    <dbReference type="NCBI Taxonomy" id="29170"/>
    <lineage>
        <taxon>Eukaryota</taxon>
        <taxon>Metazoa</taxon>
        <taxon>Ecdysozoa</taxon>
        <taxon>Nematoda</taxon>
        <taxon>Chromadorea</taxon>
        <taxon>Rhabditida</taxon>
        <taxon>Rhabditina</taxon>
        <taxon>Rhabditomorpha</taxon>
        <taxon>Strongyloidea</taxon>
        <taxon>Ancylostomatidae</taxon>
        <taxon>Ancylostomatinae</taxon>
        <taxon>Ancylostoma</taxon>
    </lineage>
</organism>
<dbReference type="PANTHER" id="PTHR12029">
    <property type="entry name" value="RNA METHYLTRANSFERASE"/>
    <property type="match status" value="1"/>
</dbReference>
<gene>
    <name evidence="3" type="ORF">ANCCAN_03081</name>
</gene>
<keyword evidence="1 3" id="KW-0689">Ribosomal protein</keyword>
<keyword evidence="4" id="KW-1185">Reference proteome</keyword>
<evidence type="ECO:0000256" key="1">
    <source>
        <dbReference type="ARBA" id="ARBA00022980"/>
    </source>
</evidence>
<dbReference type="GO" id="GO:0030488">
    <property type="term" value="P:tRNA methylation"/>
    <property type="evidence" value="ECO:0007669"/>
    <property type="project" value="TreeGrafter"/>
</dbReference>
<dbReference type="OrthoDB" id="241340at2759"/>
<dbReference type="STRING" id="29170.A0A368H2M0"/>
<reference evidence="3 4" key="1">
    <citation type="submission" date="2014-10" db="EMBL/GenBank/DDBJ databases">
        <title>Draft genome of the hookworm Ancylostoma caninum.</title>
        <authorList>
            <person name="Mitreva M."/>
        </authorList>
    </citation>
    <scope>NUCLEOTIDE SEQUENCE [LARGE SCALE GENOMIC DNA]</scope>
    <source>
        <strain evidence="3 4">Baltimore</strain>
    </source>
</reference>
<evidence type="ECO:0000256" key="2">
    <source>
        <dbReference type="ARBA" id="ARBA00023274"/>
    </source>
</evidence>
<proteinExistence type="predicted"/>
<sequence length="1149" mass="131179">MILQVSAALIRLARYEPALQRGAQQRMLSTFLETESSTLKSCDSDPDAPVEIEGNPYKKEDRKCLLCRTGIELDYKNARLLQQFVSTFSGRVYDRHITGLCDHQQKKLVETIALSRKAGYMPVFVKDPNPENGHGRTYFIELVDKAQSNDDVADLITLFETLNGEELEKALPSLCFLAEKCPSRLKGNFLDLAYCILTDVNCSRSGRKAVLACLRVLTHGDEFIWDSFFTLYQCLEEPQFHIINPVLPRMDDVLTSVHEGLLNFKWAAALFMRALVHSNGWVRLWAIEKLVAVNPAIMATNQDYAALKFFFISHIYAVLIGSKCAHFFQFLLTMIYDHLNSNDPFWRLLERGNLPNFLESLTHLTQGILLSQDEAARRLFIEGLLITLSKMCSPSSLFFLSEALAKIQVFRVLNANDLILMKTLVQKVQYVQHTTMRIVTQFNFVVFFCKMLKPAVECVNEIGFLTAFFSRTFPRLFGQFIDLDPIRELLSTRDEPVDFIRLALSNRRDFEKDDLARLLWVRAGLLGEENQLQKRLELELADRLTAIEDGVDVGLTPDVVEDVDILLCILLESPKDLISLDSSLVQLINGYVLLRIAVASGAHAFMMHNIYTSLIKRLKCPIKPFVDLALSLISEEAIPCDRHCLLAKMLYDLLDELSSEDIAEILPKIISYLGEKPLAPVRLYKKSICSREKDMNKQMSELHEYRLKLVLKFSSHFCEDHESLLSQCVECIDSASAYPVAECYLKISRVVIEKVNCPDLLVSLMKTSVATTNEERKSQNFLPALQHALSLIFTKPVMSHTITRDIVMSFCGELLELARLNTPVALHLSSELKNAAHADLLTSDWATTIFSLAVFGPIPKKENRVVNAAYEMIYTRLPNNNDDIHKPFEVVQRTRLNGICTALLLSQKDSKFANHLVDVIIAEINAMNLSSSRSFGLSLAHRQNTRAVSLLLLLIDYVSDEAVLNKVFTNCMDWIVDPCQQFSIKLILEWLLVRMALRNPVAKEQLLGQERIFASKRIGSVSSWINMIVLMSRAEEDKVNFLKYRAGQERNHFRFVVFSPNRASFVHRDFFVPFNLNCPYHCHFQSLMMQFIELILPWTTAQNFAVRCTAIAGLRLMYKTLASKERERWYLLQRIVEFNSEPAGYVFMF</sequence>
<dbReference type="GO" id="GO:1990904">
    <property type="term" value="C:ribonucleoprotein complex"/>
    <property type="evidence" value="ECO:0007669"/>
    <property type="project" value="UniProtKB-KW"/>
</dbReference>
<dbReference type="PANTHER" id="PTHR12029:SF11">
    <property type="entry name" value="METHYLTRANSFERASE TARBP1-RELATED"/>
    <property type="match status" value="1"/>
</dbReference>
<dbReference type="SUPFAM" id="SSF46911">
    <property type="entry name" value="Ribosomal protein S18"/>
    <property type="match status" value="1"/>
</dbReference>
<protein>
    <submittedName>
        <fullName evidence="3">Putative ribosomal protein S18</fullName>
    </submittedName>
</protein>
<dbReference type="Proteomes" id="UP000252519">
    <property type="component" value="Unassembled WGS sequence"/>
</dbReference>
<evidence type="ECO:0000313" key="3">
    <source>
        <dbReference type="EMBL" id="RCN50863.1"/>
    </source>
</evidence>